<gene>
    <name evidence="2" type="ORF">BBK36DRAFT_1142442</name>
</gene>
<dbReference type="AlphaFoldDB" id="A0A2T4B809"/>
<dbReference type="RefSeq" id="XP_024748782.1">
    <property type="nucleotide sequence ID" value="XM_024893523.1"/>
</dbReference>
<reference evidence="3" key="1">
    <citation type="submission" date="2016-07" db="EMBL/GenBank/DDBJ databases">
        <title>Multiple horizontal gene transfer events from other fungi enriched the ability of initially mycotrophic Trichoderma (Ascomycota) to feed on dead plant biomass.</title>
        <authorList>
            <consortium name="DOE Joint Genome Institute"/>
            <person name="Atanasova L."/>
            <person name="Chenthamara K."/>
            <person name="Zhang J."/>
            <person name="Grujic M."/>
            <person name="Henrissat B."/>
            <person name="Kuo A."/>
            <person name="Aerts A."/>
            <person name="Salamov A."/>
            <person name="Lipzen A."/>
            <person name="Labutti K."/>
            <person name="Barry K."/>
            <person name="Miao Y."/>
            <person name="Rahimi M.J."/>
            <person name="Shen Q."/>
            <person name="Grigoriev I.V."/>
            <person name="Kubicek C.P."/>
            <person name="Druzhinina I.S."/>
        </authorList>
    </citation>
    <scope>NUCLEOTIDE SEQUENCE [LARGE SCALE GENOMIC DNA]</scope>
    <source>
        <strain evidence="3">TUCIM 6016</strain>
    </source>
</reference>
<dbReference type="EMBL" id="KZ680215">
    <property type="protein sequence ID" value="PTB65462.1"/>
    <property type="molecule type" value="Genomic_DNA"/>
</dbReference>
<feature type="region of interest" description="Disordered" evidence="1">
    <location>
        <begin position="1"/>
        <end position="71"/>
    </location>
</feature>
<dbReference type="Proteomes" id="UP000241546">
    <property type="component" value="Unassembled WGS sequence"/>
</dbReference>
<organism evidence="2 3">
    <name type="scientific">Trichoderma citrinoviride</name>
    <dbReference type="NCBI Taxonomy" id="58853"/>
    <lineage>
        <taxon>Eukaryota</taxon>
        <taxon>Fungi</taxon>
        <taxon>Dikarya</taxon>
        <taxon>Ascomycota</taxon>
        <taxon>Pezizomycotina</taxon>
        <taxon>Sordariomycetes</taxon>
        <taxon>Hypocreomycetidae</taxon>
        <taxon>Hypocreales</taxon>
        <taxon>Hypocreaceae</taxon>
        <taxon>Trichoderma</taxon>
    </lineage>
</organism>
<protein>
    <submittedName>
        <fullName evidence="2">Uncharacterized protein</fullName>
    </submittedName>
</protein>
<accession>A0A2T4B809</accession>
<evidence type="ECO:0000256" key="1">
    <source>
        <dbReference type="SAM" id="MobiDB-lite"/>
    </source>
</evidence>
<sequence>MSESQRGVELSFEAGDVQKEEEEEKRREERTMALLVSQQTTGSRQKSRAKKKQNGEEEEEDAEEARSKSTEACYRNSFGGKFSASAVPCLTDQIEKAAERCWTEKGGGRRDGQVQAP</sequence>
<proteinExistence type="predicted"/>
<evidence type="ECO:0000313" key="3">
    <source>
        <dbReference type="Proteomes" id="UP000241546"/>
    </source>
</evidence>
<name>A0A2T4B809_9HYPO</name>
<dbReference type="GeneID" id="36601641"/>
<evidence type="ECO:0000313" key="2">
    <source>
        <dbReference type="EMBL" id="PTB65462.1"/>
    </source>
</evidence>
<keyword evidence="3" id="KW-1185">Reference proteome</keyword>